<dbReference type="Pfam" id="PF11174">
    <property type="entry name" value="DUF2970"/>
    <property type="match status" value="1"/>
</dbReference>
<dbReference type="EMBL" id="CP003060">
    <property type="protein sequence ID" value="AEP28619.1"/>
    <property type="molecule type" value="Genomic_DNA"/>
</dbReference>
<feature type="transmembrane region" description="Helical" evidence="1">
    <location>
        <begin position="37"/>
        <end position="62"/>
    </location>
</feature>
<evidence type="ECO:0000256" key="1">
    <source>
        <dbReference type="SAM" id="Phobius"/>
    </source>
</evidence>
<dbReference type="AlphaFoldDB" id="G4QFJ4"/>
<keyword evidence="1" id="KW-0812">Transmembrane</keyword>
<evidence type="ECO:0000313" key="3">
    <source>
        <dbReference type="Proteomes" id="UP000009282"/>
    </source>
</evidence>
<keyword evidence="1" id="KW-0472">Membrane</keyword>
<keyword evidence="3" id="KW-1185">Reference proteome</keyword>
<dbReference type="Proteomes" id="UP000009282">
    <property type="component" value="Chromosome"/>
</dbReference>
<evidence type="ECO:0000313" key="2">
    <source>
        <dbReference type="EMBL" id="AEP28619.1"/>
    </source>
</evidence>
<dbReference type="KEGG" id="gni:GNIT_0465"/>
<dbReference type="eggNOG" id="ENOG5033AS4">
    <property type="taxonomic scope" value="Bacteria"/>
</dbReference>
<dbReference type="RefSeq" id="WP_014107496.1">
    <property type="nucleotide sequence ID" value="NC_016041.1"/>
</dbReference>
<dbReference type="HOGENOM" id="CLU_180692_2_1_6"/>
<dbReference type="STRING" id="1085623.GNIT_0465"/>
<reference evidence="2 3" key="1">
    <citation type="journal article" date="2011" name="J. Bacteriol.">
        <title>Complete genome sequence of seawater bacterium Glaciecola nitratireducens FR1064T.</title>
        <authorList>
            <person name="Bian F."/>
            <person name="Qin Q.L."/>
            <person name="Xie B.B."/>
            <person name="Shu Y.L."/>
            <person name="Zhang X.Y."/>
            <person name="Yu Y."/>
            <person name="Chen B."/>
            <person name="Chen X.L."/>
            <person name="Zhou B.C."/>
            <person name="Zhang Y.Z."/>
        </authorList>
    </citation>
    <scope>NUCLEOTIDE SEQUENCE [LARGE SCALE GENOMIC DNA]</scope>
    <source>
        <strain evidence="3">JCM 12485 / KCTC 12276 / FR1064</strain>
    </source>
</reference>
<dbReference type="InterPro" id="IPR021344">
    <property type="entry name" value="DUF2970"/>
</dbReference>
<gene>
    <name evidence="2" type="ordered locus">GNIT_0465</name>
</gene>
<evidence type="ECO:0008006" key="4">
    <source>
        <dbReference type="Google" id="ProtNLM"/>
    </source>
</evidence>
<protein>
    <recommendedName>
        <fullName evidence="4">DUF2970 domain-containing protein</fullName>
    </recommendedName>
</protein>
<sequence length="63" mass="7154">MIQVIKKWLRLVKSVTASMMGVQSQKNYEEDFAEQSVLPFVVTGIILVILFILSLVLLVNFLV</sequence>
<proteinExistence type="predicted"/>
<accession>G4QFJ4</accession>
<dbReference type="OrthoDB" id="5625885at2"/>
<name>G4QFJ4_GLANF</name>
<organism evidence="2 3">
    <name type="scientific">Glaciecola nitratireducens (strain JCM 12485 / KCTC 12276 / FR1064)</name>
    <dbReference type="NCBI Taxonomy" id="1085623"/>
    <lineage>
        <taxon>Bacteria</taxon>
        <taxon>Pseudomonadati</taxon>
        <taxon>Pseudomonadota</taxon>
        <taxon>Gammaproteobacteria</taxon>
        <taxon>Alteromonadales</taxon>
        <taxon>Alteromonadaceae</taxon>
        <taxon>Brumicola</taxon>
    </lineage>
</organism>
<keyword evidence="1" id="KW-1133">Transmembrane helix</keyword>